<reference evidence="2 3" key="1">
    <citation type="submission" date="2020-08" db="EMBL/GenBank/DDBJ databases">
        <title>Genomic Encyclopedia of Type Strains, Phase IV (KMG-IV): sequencing the most valuable type-strain genomes for metagenomic binning, comparative biology and taxonomic classification.</title>
        <authorList>
            <person name="Goeker M."/>
        </authorList>
    </citation>
    <scope>NUCLEOTIDE SEQUENCE [LARGE SCALE GENOMIC DNA]</scope>
    <source>
        <strain evidence="2 3">DSM 4731</strain>
    </source>
</reference>
<keyword evidence="3" id="KW-1185">Reference proteome</keyword>
<dbReference type="AlphaFoldDB" id="A0A7W9F915"/>
<feature type="chain" id="PRO_5031356214" description="Phospholipase C/D domain-containing protein" evidence="1">
    <location>
        <begin position="29"/>
        <end position="529"/>
    </location>
</feature>
<dbReference type="EMBL" id="JACHOQ010000006">
    <property type="protein sequence ID" value="MBB5740681.1"/>
    <property type="molecule type" value="Genomic_DNA"/>
</dbReference>
<protein>
    <recommendedName>
        <fullName evidence="4">Phospholipase C/D domain-containing protein</fullName>
    </recommendedName>
</protein>
<sequence>MFAKSRKARLLAAALGVTAVLLPSVAAAWKPTSHVYFAEIAVKDALDDGYVEIPVLGTGEVRRYKVDDDTLVALRAGRAQYRAGVLGPDAYPDILTGQQVIHPDGEESGVSHGSDAWLEHVWNSFGDDPLQRAFRLGFLTHAAGDTYGHTFINQFSGAPFTLDPPDNAIRHIVLEGYIDKRLPGSALTGDFFTASVAGVDGRIYQAMVDARPGSALDRLLPSASSSTNYSVPRLFSTLRASLDADIRAYYDHKADLQRRIDNCRWNDFSCSAVLLTAELAGYVALNAAPVTYKEYWRDDIDEGLRLWPQVSHQVAEALFFNAERKTDTEKADRILSDYATRHLLSMAGAPSFIGLTAAAIGDIIDAVTPDWLLAPIRALKAELLDTLLKAATGMTKAQLQAYLTRPDRYFDQVMTSGNGEHITLARFNRDYLQISDTGYDNPSESFDYRNLPAAYNTVVASKLVLLPPAEIDRLIRDLGGSRRLERPNVMLGFAHTLDGSVQWRSGMVLAAECDVYRRVFKPLPRDEVC</sequence>
<evidence type="ECO:0008006" key="4">
    <source>
        <dbReference type="Google" id="ProtNLM"/>
    </source>
</evidence>
<feature type="signal peptide" evidence="1">
    <location>
        <begin position="1"/>
        <end position="28"/>
    </location>
</feature>
<accession>A0A7W9F915</accession>
<keyword evidence="1" id="KW-0732">Signal</keyword>
<dbReference type="Proteomes" id="UP000527324">
    <property type="component" value="Unassembled WGS sequence"/>
</dbReference>
<organism evidence="2 3">
    <name type="scientific">Brevundimonas aurantiaca</name>
    <dbReference type="NCBI Taxonomy" id="74316"/>
    <lineage>
        <taxon>Bacteria</taxon>
        <taxon>Pseudomonadati</taxon>
        <taxon>Pseudomonadota</taxon>
        <taxon>Alphaproteobacteria</taxon>
        <taxon>Caulobacterales</taxon>
        <taxon>Caulobacteraceae</taxon>
        <taxon>Brevundimonas</taxon>
    </lineage>
</organism>
<evidence type="ECO:0000313" key="3">
    <source>
        <dbReference type="Proteomes" id="UP000527324"/>
    </source>
</evidence>
<dbReference type="RefSeq" id="WP_183217268.1">
    <property type="nucleotide sequence ID" value="NZ_CAJFZW010000042.1"/>
</dbReference>
<gene>
    <name evidence="2" type="ORF">GGQ93_002410</name>
</gene>
<proteinExistence type="predicted"/>
<evidence type="ECO:0000313" key="2">
    <source>
        <dbReference type="EMBL" id="MBB5740681.1"/>
    </source>
</evidence>
<name>A0A7W9F915_9CAUL</name>
<evidence type="ECO:0000256" key="1">
    <source>
        <dbReference type="SAM" id="SignalP"/>
    </source>
</evidence>
<comment type="caution">
    <text evidence="2">The sequence shown here is derived from an EMBL/GenBank/DDBJ whole genome shotgun (WGS) entry which is preliminary data.</text>
</comment>